<keyword evidence="7 15" id="KW-0418">Kinase</keyword>
<evidence type="ECO:0000256" key="13">
    <source>
        <dbReference type="RuleBase" id="RU000304"/>
    </source>
</evidence>
<dbReference type="GO" id="GO:0004674">
    <property type="term" value="F:protein serine/threonine kinase activity"/>
    <property type="evidence" value="ECO:0000318"/>
    <property type="project" value="GO_Central"/>
</dbReference>
<evidence type="ECO:0000256" key="11">
    <source>
        <dbReference type="ARBA" id="ARBA00048679"/>
    </source>
</evidence>
<keyword evidence="6 12" id="KW-0547">Nucleotide-binding</keyword>
<dbReference type="AlphaFoldDB" id="A0A1S3Z2U7"/>
<dbReference type="GO" id="GO:0007165">
    <property type="term" value="P:signal transduction"/>
    <property type="evidence" value="ECO:0000318"/>
    <property type="project" value="GO_Central"/>
</dbReference>
<proteinExistence type="inferred from homology"/>
<evidence type="ECO:0000256" key="8">
    <source>
        <dbReference type="ARBA" id="ARBA00022840"/>
    </source>
</evidence>
<evidence type="ECO:0000313" key="14">
    <source>
        <dbReference type="Proteomes" id="UP000790787"/>
    </source>
</evidence>
<evidence type="ECO:0000256" key="5">
    <source>
        <dbReference type="ARBA" id="ARBA00022679"/>
    </source>
</evidence>
<evidence type="ECO:0000256" key="9">
    <source>
        <dbReference type="ARBA" id="ARBA00023211"/>
    </source>
</evidence>
<dbReference type="InterPro" id="IPR004041">
    <property type="entry name" value="NAF_dom"/>
</dbReference>
<dbReference type="PROSITE" id="PS00108">
    <property type="entry name" value="PROTEIN_KINASE_ST"/>
    <property type="match status" value="1"/>
</dbReference>
<dbReference type="Pfam" id="PF03822">
    <property type="entry name" value="NAF"/>
    <property type="match status" value="1"/>
</dbReference>
<dbReference type="PANTHER" id="PTHR43895">
    <property type="entry name" value="CALCIUM/CALMODULIN-DEPENDENT PROTEIN KINASE KINASE-RELATED"/>
    <property type="match status" value="1"/>
</dbReference>
<keyword evidence="8 12" id="KW-0067">ATP-binding</keyword>
<reference evidence="15" key="2">
    <citation type="submission" date="2025-08" db="UniProtKB">
        <authorList>
            <consortium name="RefSeq"/>
        </authorList>
    </citation>
    <scope>IDENTIFICATION</scope>
</reference>
<dbReference type="InterPro" id="IPR011009">
    <property type="entry name" value="Kinase-like_dom_sf"/>
</dbReference>
<comment type="catalytic activity">
    <reaction evidence="10">
        <text>L-threonyl-[protein] + ATP = O-phospho-L-threonyl-[protein] + ADP + H(+)</text>
        <dbReference type="Rhea" id="RHEA:46608"/>
        <dbReference type="Rhea" id="RHEA-COMP:11060"/>
        <dbReference type="Rhea" id="RHEA-COMP:11605"/>
        <dbReference type="ChEBI" id="CHEBI:15378"/>
        <dbReference type="ChEBI" id="CHEBI:30013"/>
        <dbReference type="ChEBI" id="CHEBI:30616"/>
        <dbReference type="ChEBI" id="CHEBI:61977"/>
        <dbReference type="ChEBI" id="CHEBI:456216"/>
        <dbReference type="EC" id="2.7.11.1"/>
    </reaction>
</comment>
<reference evidence="14" key="1">
    <citation type="journal article" date="2014" name="Nat. Commun.">
        <title>The tobacco genome sequence and its comparison with those of tomato and potato.</title>
        <authorList>
            <person name="Sierro N."/>
            <person name="Battey J.N."/>
            <person name="Ouadi S."/>
            <person name="Bakaher N."/>
            <person name="Bovet L."/>
            <person name="Willig A."/>
            <person name="Goepfert S."/>
            <person name="Peitsch M.C."/>
            <person name="Ivanov N.V."/>
        </authorList>
    </citation>
    <scope>NUCLEOTIDE SEQUENCE [LARGE SCALE GENOMIC DNA]</scope>
</reference>
<dbReference type="Gene3D" id="3.30.200.20">
    <property type="entry name" value="Phosphorylase Kinase, domain 1"/>
    <property type="match status" value="1"/>
</dbReference>
<dbReference type="Proteomes" id="UP000790787">
    <property type="component" value="Chromosome 21"/>
</dbReference>
<dbReference type="InterPro" id="IPR000719">
    <property type="entry name" value="Prot_kinase_dom"/>
</dbReference>
<dbReference type="Gene3D" id="3.30.310.80">
    <property type="entry name" value="Kinase associated domain 1, KA1"/>
    <property type="match status" value="1"/>
</dbReference>
<keyword evidence="4 13" id="KW-0723">Serine/threonine-protein kinase</keyword>
<dbReference type="PaxDb" id="4097-A0A1S3Z2U7"/>
<evidence type="ECO:0000313" key="15">
    <source>
        <dbReference type="RefSeq" id="XP_016458754.1"/>
    </source>
</evidence>
<name>A0A1S3Z2U7_TOBAC</name>
<comment type="catalytic activity">
    <reaction evidence="11">
        <text>L-seryl-[protein] + ATP = O-phospho-L-seryl-[protein] + ADP + H(+)</text>
        <dbReference type="Rhea" id="RHEA:17989"/>
        <dbReference type="Rhea" id="RHEA-COMP:9863"/>
        <dbReference type="Rhea" id="RHEA-COMP:11604"/>
        <dbReference type="ChEBI" id="CHEBI:15378"/>
        <dbReference type="ChEBI" id="CHEBI:29999"/>
        <dbReference type="ChEBI" id="CHEBI:30616"/>
        <dbReference type="ChEBI" id="CHEBI:83421"/>
        <dbReference type="ChEBI" id="CHEBI:456216"/>
        <dbReference type="EC" id="2.7.11.1"/>
    </reaction>
</comment>
<dbReference type="CDD" id="cd12195">
    <property type="entry name" value="CIPK_C"/>
    <property type="match status" value="1"/>
</dbReference>
<keyword evidence="5" id="KW-0808">Transferase</keyword>
<comment type="similarity">
    <text evidence="2">Belongs to the protein kinase superfamily. CAMK Ser/Thr protein kinase family. SNF1 subfamily.</text>
</comment>
<keyword evidence="14" id="KW-1185">Reference proteome</keyword>
<evidence type="ECO:0000256" key="2">
    <source>
        <dbReference type="ARBA" id="ARBA00006234"/>
    </source>
</evidence>
<dbReference type="GO" id="GO:0005524">
    <property type="term" value="F:ATP binding"/>
    <property type="evidence" value="ECO:0007669"/>
    <property type="project" value="UniProtKB-UniRule"/>
</dbReference>
<dbReference type="GO" id="GO:0106310">
    <property type="term" value="F:protein serine kinase activity"/>
    <property type="evidence" value="ECO:0007669"/>
    <property type="project" value="RHEA"/>
</dbReference>
<dbReference type="FunFam" id="1.10.510.10:FF:000279">
    <property type="entry name" value="Non-specific serine/threonine protein kinase"/>
    <property type="match status" value="1"/>
</dbReference>
<accession>A0A1S3Z2U7</accession>
<organism evidence="14 15">
    <name type="scientific">Nicotiana tabacum</name>
    <name type="common">Common tobacco</name>
    <dbReference type="NCBI Taxonomy" id="4097"/>
    <lineage>
        <taxon>Eukaryota</taxon>
        <taxon>Viridiplantae</taxon>
        <taxon>Streptophyta</taxon>
        <taxon>Embryophyta</taxon>
        <taxon>Tracheophyta</taxon>
        <taxon>Spermatophyta</taxon>
        <taxon>Magnoliopsida</taxon>
        <taxon>eudicotyledons</taxon>
        <taxon>Gunneridae</taxon>
        <taxon>Pentapetalae</taxon>
        <taxon>asterids</taxon>
        <taxon>lamiids</taxon>
        <taxon>Solanales</taxon>
        <taxon>Solanaceae</taxon>
        <taxon>Nicotianoideae</taxon>
        <taxon>Nicotianeae</taxon>
        <taxon>Nicotiana</taxon>
    </lineage>
</organism>
<evidence type="ECO:0000256" key="7">
    <source>
        <dbReference type="ARBA" id="ARBA00022777"/>
    </source>
</evidence>
<dbReference type="PANTHER" id="PTHR43895:SF53">
    <property type="entry name" value="NON-SPECIFIC SERINE_THREONINE PROTEIN KINASE"/>
    <property type="match status" value="1"/>
</dbReference>
<dbReference type="SUPFAM" id="SSF56112">
    <property type="entry name" value="Protein kinase-like (PK-like)"/>
    <property type="match status" value="1"/>
</dbReference>
<dbReference type="FunFam" id="3.30.310.80:FF:000005">
    <property type="entry name" value="Non-specific serine/threonine protein kinase"/>
    <property type="match status" value="1"/>
</dbReference>
<evidence type="ECO:0000256" key="4">
    <source>
        <dbReference type="ARBA" id="ARBA00022527"/>
    </source>
</evidence>
<dbReference type="CDD" id="cd14663">
    <property type="entry name" value="STKc_SnRK3"/>
    <property type="match status" value="1"/>
</dbReference>
<dbReference type="KEGG" id="nta:107782385"/>
<dbReference type="PROSITE" id="PS50011">
    <property type="entry name" value="PROTEIN_KINASE_DOM"/>
    <property type="match status" value="1"/>
</dbReference>
<dbReference type="PROSITE" id="PS00107">
    <property type="entry name" value="PROTEIN_KINASE_ATP"/>
    <property type="match status" value="1"/>
</dbReference>
<keyword evidence="9" id="KW-0464">Manganese</keyword>
<evidence type="ECO:0000256" key="1">
    <source>
        <dbReference type="ARBA" id="ARBA00001936"/>
    </source>
</evidence>
<evidence type="ECO:0000256" key="3">
    <source>
        <dbReference type="ARBA" id="ARBA00012513"/>
    </source>
</evidence>
<gene>
    <name evidence="15" type="primary">LOC107782385</name>
</gene>
<protein>
    <recommendedName>
        <fullName evidence="3">non-specific serine/threonine protein kinase</fullName>
        <ecNumber evidence="3">2.7.11.1</ecNumber>
    </recommendedName>
</protein>
<comment type="cofactor">
    <cofactor evidence="1">
        <name>Mn(2+)</name>
        <dbReference type="ChEBI" id="CHEBI:29035"/>
    </cofactor>
</comment>
<dbReference type="STRING" id="4097.A0A1S3Z2U7"/>
<dbReference type="RefSeq" id="XP_016458754.1">
    <property type="nucleotide sequence ID" value="XM_016603268.1"/>
</dbReference>
<dbReference type="InterPro" id="IPR017441">
    <property type="entry name" value="Protein_kinase_ATP_BS"/>
</dbReference>
<evidence type="ECO:0000256" key="10">
    <source>
        <dbReference type="ARBA" id="ARBA00047899"/>
    </source>
</evidence>
<dbReference type="SMART" id="SM00220">
    <property type="entry name" value="S_TKc"/>
    <property type="match status" value="1"/>
</dbReference>
<dbReference type="FunFam" id="3.30.200.20:FF:000096">
    <property type="entry name" value="Non-specific serine/threonine protein kinase"/>
    <property type="match status" value="1"/>
</dbReference>
<dbReference type="EC" id="2.7.11.1" evidence="3"/>
<dbReference type="OMA" id="MEYRPFF"/>
<evidence type="ECO:0000256" key="12">
    <source>
        <dbReference type="PROSITE-ProRule" id="PRU10141"/>
    </source>
</evidence>
<sequence length="425" mass="47452">MGPEEKNGVLYGKYELGRILGQGTFAKVYHSRNVVTGGNIAMKVVGKEKVIKVGMMEQIKREISVMKMVKHPNIVELHEVMASKSKIYFAMEFVKGGELFAKVAKGRLREDIARGYFQQLISAIDFCHSRGVYHRDLKPENLLLDEEGNLKVTDFGLSAFSDHLRQDGLLHTTCGTPAYVAPEVIGKNGYNGATADIWSCGVILYVLIAGFLPFQDENIMVMYKKIHSGAFKCPPWFSSDARKLITRMLDPNPSTRITASKIMDSSWFKKSVPKILKTKEEEEFGVGKAKTIESLNAFHIISLSEGFDLSPLFEEKKKMEKEQLRFATTKPASSVISKLEEVAKTTKFSLKRSDSSVRLQGQESGRKGKLRIAADIFAVTPSFLVVEVKKASGDTLEYNQFCSKELRPALKDILWTSAPENSTLA</sequence>
<dbReference type="Pfam" id="PF00069">
    <property type="entry name" value="Pkinase"/>
    <property type="match status" value="1"/>
</dbReference>
<dbReference type="Gene3D" id="1.10.510.10">
    <property type="entry name" value="Transferase(Phosphotransferase) domain 1"/>
    <property type="match status" value="1"/>
</dbReference>
<dbReference type="OrthoDB" id="193931at2759"/>
<dbReference type="InterPro" id="IPR018451">
    <property type="entry name" value="NAF/FISL_domain"/>
</dbReference>
<dbReference type="InterPro" id="IPR008271">
    <property type="entry name" value="Ser/Thr_kinase_AS"/>
</dbReference>
<dbReference type="PROSITE" id="PS50816">
    <property type="entry name" value="NAF"/>
    <property type="match status" value="1"/>
</dbReference>
<evidence type="ECO:0000256" key="6">
    <source>
        <dbReference type="ARBA" id="ARBA00022741"/>
    </source>
</evidence>
<dbReference type="SMR" id="A0A1S3Z2U7"/>
<dbReference type="GeneID" id="107782385"/>